<feature type="binding site" evidence="12">
    <location>
        <position position="535"/>
    </location>
    <ligand>
        <name>Ca(2+)</name>
        <dbReference type="ChEBI" id="CHEBI:29108"/>
    </ligand>
</feature>
<comment type="catalytic activity">
    <reaction evidence="9">
        <text>N(4)-(alpha-D-Man-(1-&gt;2)-alpha-D-Man-(1-&gt;2)-alpha-D-Man-(1-&gt;3)-[alpha-D-Man-(1-&gt;3)-[alpha-D-Man-(1-&gt;2)-alpha-D-Man-(1-&gt;6)]-alpha-D-Man-(1-&gt;6)]-beta-D-Man-(1-&gt;4)-beta-D-GlcNAc-(1-&gt;4)-beta-D-GlcNAc)-L-asparaginyl-[protein] (N-glucan mannose isomer 8A1,2,3B1,3) + 3 H2O = N(4)-(alpha-D-Man-(1-&gt;3)-[alpha-D-Man-(1-&gt;3)-[alpha-D-Man-(1-&gt;6)]-alpha-D-Man-(1-&gt;6)]-beta-D-Man-(1-&gt;4)-beta-D-GlcNAc-(1-&gt;4)-beta-D-GlcNAc)-L-asparaginyl-[protein] (N-glucan mannose isomer 5A1,2) + 3 beta-D-mannose</text>
        <dbReference type="Rhea" id="RHEA:56028"/>
        <dbReference type="Rhea" id="RHEA-COMP:14358"/>
        <dbReference type="Rhea" id="RHEA-COMP:14367"/>
        <dbReference type="ChEBI" id="CHEBI:15377"/>
        <dbReference type="ChEBI" id="CHEBI:28563"/>
        <dbReference type="ChEBI" id="CHEBI:59087"/>
        <dbReference type="ChEBI" id="CHEBI:60628"/>
        <dbReference type="EC" id="3.2.1.113"/>
    </reaction>
</comment>
<comment type="similarity">
    <text evidence="3 13">Belongs to the glycosyl hydrolase 47 family.</text>
</comment>
<feature type="active site" evidence="11">
    <location>
        <position position="297"/>
    </location>
</feature>
<evidence type="ECO:0000256" key="3">
    <source>
        <dbReference type="ARBA" id="ARBA00007658"/>
    </source>
</evidence>
<keyword evidence="8 13" id="KW-0326">Glycosidase</keyword>
<dbReference type="STRING" id="1081109.A0A167WF76"/>
<gene>
    <name evidence="15" type="ORF">AAL_07970</name>
</gene>
<evidence type="ECO:0000256" key="6">
    <source>
        <dbReference type="ARBA" id="ARBA00023157"/>
    </source>
</evidence>
<dbReference type="GO" id="GO:0004571">
    <property type="term" value="F:mannosyl-oligosaccharide 1,2-alpha-mannosidase activity"/>
    <property type="evidence" value="ECO:0007669"/>
    <property type="project" value="UniProtKB-EC"/>
</dbReference>
<keyword evidence="7" id="KW-0325">Glycoprotein</keyword>
<evidence type="ECO:0000256" key="2">
    <source>
        <dbReference type="ARBA" id="ARBA00004922"/>
    </source>
</evidence>
<comment type="caution">
    <text evidence="15">The sequence shown here is derived from an EMBL/GenBank/DDBJ whole genome shotgun (WGS) entry which is preliminary data.</text>
</comment>
<evidence type="ECO:0000256" key="10">
    <source>
        <dbReference type="ARBA" id="ARBA00048605"/>
    </source>
</evidence>
<dbReference type="InterPro" id="IPR050749">
    <property type="entry name" value="Glycosyl_Hydrolase_47"/>
</dbReference>
<evidence type="ECO:0000313" key="15">
    <source>
        <dbReference type="EMBL" id="KZZ88769.1"/>
    </source>
</evidence>
<feature type="chain" id="PRO_5007893915" description="alpha-1,2-Mannosidase" evidence="14">
    <location>
        <begin position="24"/>
        <end position="544"/>
    </location>
</feature>
<keyword evidence="12" id="KW-0106">Calcium</keyword>
<comment type="cofactor">
    <cofactor evidence="1 12">
        <name>Ca(2+)</name>
        <dbReference type="ChEBI" id="CHEBI:29108"/>
    </cofactor>
</comment>
<evidence type="ECO:0000256" key="5">
    <source>
        <dbReference type="ARBA" id="ARBA00022801"/>
    </source>
</evidence>
<dbReference type="EC" id="3.2.1.-" evidence="13"/>
<evidence type="ECO:0000256" key="13">
    <source>
        <dbReference type="RuleBase" id="RU361193"/>
    </source>
</evidence>
<evidence type="ECO:0000256" key="12">
    <source>
        <dbReference type="PIRSR" id="PIRSR601382-2"/>
    </source>
</evidence>
<dbReference type="GO" id="GO:0005509">
    <property type="term" value="F:calcium ion binding"/>
    <property type="evidence" value="ECO:0007669"/>
    <property type="project" value="InterPro"/>
</dbReference>
<dbReference type="UniPathway" id="UPA00378"/>
<evidence type="ECO:0000256" key="11">
    <source>
        <dbReference type="PIRSR" id="PIRSR601382-1"/>
    </source>
</evidence>
<comment type="catalytic activity">
    <reaction evidence="10">
        <text>N(4)-(alpha-D-Man-(1-&gt;2)-alpha-D-Man-(1-&gt;2)-alpha-D-Man-(1-&gt;3)-[alpha-D-Man-(1-&gt;2)-alpha-D-Man-(1-&gt;3)-[alpha-D-Man-(1-&gt;2)-alpha-D-Man-(1-&gt;6)]-alpha-D-Man-(1-&gt;6)]-beta-D-Man-(1-&gt;4)-beta-D-GlcNAc-(1-&gt;4)-beta-D-GlcNAc)-L-asparaginyl-[protein] (N-glucan mannose isomer 9A1,2,3B1,2,3) + 4 H2O = N(4)-(alpha-D-Man-(1-&gt;3)-[alpha-D-Man-(1-&gt;3)-[alpha-D-Man-(1-&gt;6)]-alpha-D-Man-(1-&gt;6)]-beta-D-Man-(1-&gt;4)-beta-D-GlcNAc-(1-&gt;4)-beta-D-GlcNAc)-L-asparaginyl-[protein] (N-glucan mannose isomer 5A1,2) + 4 beta-D-mannose</text>
        <dbReference type="Rhea" id="RHEA:56008"/>
        <dbReference type="Rhea" id="RHEA-COMP:14356"/>
        <dbReference type="Rhea" id="RHEA-COMP:14367"/>
        <dbReference type="ChEBI" id="CHEBI:15377"/>
        <dbReference type="ChEBI" id="CHEBI:28563"/>
        <dbReference type="ChEBI" id="CHEBI:59087"/>
        <dbReference type="ChEBI" id="CHEBI:139493"/>
        <dbReference type="EC" id="3.2.1.113"/>
    </reaction>
</comment>
<keyword evidence="16" id="KW-1185">Reference proteome</keyword>
<evidence type="ECO:0000256" key="4">
    <source>
        <dbReference type="ARBA" id="ARBA00022729"/>
    </source>
</evidence>
<keyword evidence="6" id="KW-1015">Disulfide bond</keyword>
<feature type="active site" description="Proton donor" evidence="11">
    <location>
        <position position="126"/>
    </location>
</feature>
<keyword evidence="5 13" id="KW-0378">Hydrolase</keyword>
<comment type="pathway">
    <text evidence="2">Protein modification; protein glycosylation.</text>
</comment>
<dbReference type="SUPFAM" id="SSF48225">
    <property type="entry name" value="Seven-hairpin glycosidases"/>
    <property type="match status" value="1"/>
</dbReference>
<feature type="active site" description="Proton donor" evidence="11">
    <location>
        <position position="405"/>
    </location>
</feature>
<keyword evidence="4 14" id="KW-0732">Signal</keyword>
<accession>A0A167WF76</accession>
<dbReference type="OrthoDB" id="8118055at2759"/>
<dbReference type="FunFam" id="1.50.10.10:FF:000047">
    <property type="entry name" value="Mannosyl-oligosaccharide alpha-1,2-mannosidase"/>
    <property type="match status" value="1"/>
</dbReference>
<dbReference type="PANTHER" id="PTHR11742">
    <property type="entry name" value="MANNOSYL-OLIGOSACCHARIDE ALPHA-1,2-MANNOSIDASE-RELATED"/>
    <property type="match status" value="1"/>
</dbReference>
<name>A0A167WF76_9HYPO</name>
<dbReference type="GO" id="GO:0005783">
    <property type="term" value="C:endoplasmic reticulum"/>
    <property type="evidence" value="ECO:0007669"/>
    <property type="project" value="TreeGrafter"/>
</dbReference>
<proteinExistence type="inferred from homology"/>
<sequence>MRLRTAGSALALAAAALASPTLGSTTGIFLKRAVPQPDPVRAAAVVDAFRIAWKGYREHAFPHDTLRPISLTSADDRNAWGVTPVDALSTAIILGEARTVNQILEYVATIDFTTTKEANSSISLFETNIRYLGGLLAGTASPIAMSMDLSSFDEEQLTDVSSTGYDLLKGPKQNLVDSTSRVDTLLEQAKTLADSLSIAFDTPSGVPDDTVFLNPKRRIGGSEKNGPAGAGTLVLEWTRLSDLSGNKTYAKLAQKAQDYLVRPRGKPEPFPGLVGYDVSIANGSFLDQSGGWGAGMDSFYEYLIKMYLYDPKEFSFYKDRWVAAAESTIKYLASHPTTRKDLTFIGGYQGRKIFPNSGHLASFAGGNFILAGVVLKEPKYTKFGLELAESYYQTYAQTASGVGPEVFSWVATDGDGGPPAGAADFYKKSGFWVNAGGYILRPETIESLYYAYRVTGDKKYQNMAWKAFTAIRDRCRAGAGFAGLNDVTKADGGSKIDFMESFFLAEALKYSYMIFADESDVHFQGQKKNSFVFNTEAHPFRVRS</sequence>
<reference evidence="15 16" key="1">
    <citation type="journal article" date="2016" name="Genome Biol. Evol.">
        <title>Divergent and convergent evolution of fungal pathogenicity.</title>
        <authorList>
            <person name="Shang Y."/>
            <person name="Xiao G."/>
            <person name="Zheng P."/>
            <person name="Cen K."/>
            <person name="Zhan S."/>
            <person name="Wang C."/>
        </authorList>
    </citation>
    <scope>NUCLEOTIDE SEQUENCE [LARGE SCALE GENOMIC DNA]</scope>
    <source>
        <strain evidence="15 16">RCEF 2490</strain>
    </source>
</reference>
<evidence type="ECO:0000256" key="9">
    <source>
        <dbReference type="ARBA" id="ARBA00047669"/>
    </source>
</evidence>
<dbReference type="PRINTS" id="PR00747">
    <property type="entry name" value="GLYHDRLASE47"/>
</dbReference>
<evidence type="ECO:0000256" key="7">
    <source>
        <dbReference type="ARBA" id="ARBA00023180"/>
    </source>
</evidence>
<dbReference type="InterPro" id="IPR012341">
    <property type="entry name" value="6hp_glycosidase-like_sf"/>
</dbReference>
<dbReference type="GO" id="GO:0005975">
    <property type="term" value="P:carbohydrate metabolic process"/>
    <property type="evidence" value="ECO:0007669"/>
    <property type="project" value="InterPro"/>
</dbReference>
<dbReference type="Proteomes" id="UP000078544">
    <property type="component" value="Unassembled WGS sequence"/>
</dbReference>
<protein>
    <recommendedName>
        <fullName evidence="13">alpha-1,2-Mannosidase</fullName>
        <ecNumber evidence="13">3.2.1.-</ecNumber>
    </recommendedName>
</protein>
<dbReference type="GO" id="GO:0016020">
    <property type="term" value="C:membrane"/>
    <property type="evidence" value="ECO:0007669"/>
    <property type="project" value="InterPro"/>
</dbReference>
<organism evidence="15 16">
    <name type="scientific">Moelleriella libera RCEF 2490</name>
    <dbReference type="NCBI Taxonomy" id="1081109"/>
    <lineage>
        <taxon>Eukaryota</taxon>
        <taxon>Fungi</taxon>
        <taxon>Dikarya</taxon>
        <taxon>Ascomycota</taxon>
        <taxon>Pezizomycotina</taxon>
        <taxon>Sordariomycetes</taxon>
        <taxon>Hypocreomycetidae</taxon>
        <taxon>Hypocreales</taxon>
        <taxon>Clavicipitaceae</taxon>
        <taxon>Moelleriella</taxon>
    </lineage>
</organism>
<dbReference type="Gene3D" id="1.50.10.10">
    <property type="match status" value="1"/>
</dbReference>
<dbReference type="InterPro" id="IPR036026">
    <property type="entry name" value="Seven-hairpin_glycosidases"/>
</dbReference>
<evidence type="ECO:0000256" key="1">
    <source>
        <dbReference type="ARBA" id="ARBA00001913"/>
    </source>
</evidence>
<dbReference type="EMBL" id="AZGY01000028">
    <property type="protein sequence ID" value="KZZ88769.1"/>
    <property type="molecule type" value="Genomic_DNA"/>
</dbReference>
<dbReference type="InterPro" id="IPR001382">
    <property type="entry name" value="Glyco_hydro_47"/>
</dbReference>
<dbReference type="Pfam" id="PF01532">
    <property type="entry name" value="Glyco_hydro_47"/>
    <property type="match status" value="1"/>
</dbReference>
<feature type="signal peptide" evidence="14">
    <location>
        <begin position="1"/>
        <end position="23"/>
    </location>
</feature>
<dbReference type="GO" id="GO:0036503">
    <property type="term" value="P:ERAD pathway"/>
    <property type="evidence" value="ECO:0007669"/>
    <property type="project" value="UniProtKB-ARBA"/>
</dbReference>
<evidence type="ECO:0000256" key="8">
    <source>
        <dbReference type="ARBA" id="ARBA00023295"/>
    </source>
</evidence>
<dbReference type="PANTHER" id="PTHR11742:SF101">
    <property type="entry name" value="MANNOSYL-OLIGOSACCHARIDE ALPHA-1,2-MANNOSIDASE 1B"/>
    <property type="match status" value="1"/>
</dbReference>
<dbReference type="AlphaFoldDB" id="A0A167WF76"/>
<keyword evidence="12" id="KW-0479">Metal-binding</keyword>
<evidence type="ECO:0000313" key="16">
    <source>
        <dbReference type="Proteomes" id="UP000078544"/>
    </source>
</evidence>
<feature type="active site" evidence="11">
    <location>
        <position position="443"/>
    </location>
</feature>
<evidence type="ECO:0000256" key="14">
    <source>
        <dbReference type="SAM" id="SignalP"/>
    </source>
</evidence>